<comment type="caution">
    <text evidence="1">The sequence shown here is derived from an EMBL/GenBank/DDBJ whole genome shotgun (WGS) entry which is preliminary data.</text>
</comment>
<organism evidence="1">
    <name type="scientific">bioreactor metagenome</name>
    <dbReference type="NCBI Taxonomy" id="1076179"/>
    <lineage>
        <taxon>unclassified sequences</taxon>
        <taxon>metagenomes</taxon>
        <taxon>ecological metagenomes</taxon>
    </lineage>
</organism>
<gene>
    <name evidence="1" type="ORF">SDC9_143445</name>
</gene>
<evidence type="ECO:0000313" key="1">
    <source>
        <dbReference type="EMBL" id="MPM96287.1"/>
    </source>
</evidence>
<reference evidence="1" key="1">
    <citation type="submission" date="2019-08" db="EMBL/GenBank/DDBJ databases">
        <authorList>
            <person name="Kucharzyk K."/>
            <person name="Murdoch R.W."/>
            <person name="Higgins S."/>
            <person name="Loffler F."/>
        </authorList>
    </citation>
    <scope>NUCLEOTIDE SEQUENCE</scope>
</reference>
<sequence>MFARLKGCYSNRAVAHIWRTDMDHINGFIRQQLMVILIVFRIFCSEGFRGFLRTFNLDIAKSNQFTFVALTC</sequence>
<name>A0A645E3K5_9ZZZZ</name>
<proteinExistence type="predicted"/>
<dbReference type="EMBL" id="VSSQ01042676">
    <property type="protein sequence ID" value="MPM96287.1"/>
    <property type="molecule type" value="Genomic_DNA"/>
</dbReference>
<protein>
    <submittedName>
        <fullName evidence="1">Uncharacterized protein</fullName>
    </submittedName>
</protein>
<dbReference type="AlphaFoldDB" id="A0A645E3K5"/>
<accession>A0A645E3K5</accession>